<gene>
    <name evidence="2" type="ORF">G352_01062</name>
</gene>
<feature type="domain" description="Cgl0159-like" evidence="1">
    <location>
        <begin position="45"/>
        <end position="294"/>
    </location>
</feature>
<dbReference type="PATRIC" id="fig|1278076.4.peg.214"/>
<evidence type="ECO:0000313" key="2">
    <source>
        <dbReference type="EMBL" id="EME67257.1"/>
    </source>
</evidence>
<comment type="caution">
    <text evidence="2">The sequence shown here is derived from an EMBL/GenBank/DDBJ whole genome shotgun (WGS) entry which is preliminary data.</text>
</comment>
<proteinExistence type="predicted"/>
<evidence type="ECO:0000259" key="1">
    <source>
        <dbReference type="Pfam" id="PF22649"/>
    </source>
</evidence>
<dbReference type="RefSeq" id="WP_003934289.1">
    <property type="nucleotide sequence ID" value="NZ_AOEX01000012.1"/>
</dbReference>
<dbReference type="Gene3D" id="3.20.20.70">
    <property type="entry name" value="Aldolase class I"/>
    <property type="match status" value="1"/>
</dbReference>
<sequence length="298" mass="31520">MSENSTLPISRPSYAEITALRATDPAAIDRAWAARTTRPTTRGDGRLMIVAADHPARGALAVGDRPTAMNSRTDLLDRLRTALADPGVDGVLATSDILDDLVLLGALEDKVVFSSMNRGGLAGASFEFDDRMTGATAASTARYRMNGAKMLCRVALDDPGTLSMLTACAEAVDDLADHGLIAMLEPFLSRRVDGKVRNDLSPDAVIKSIHILQGIGSTSAYTWMKLPVVDEMERVMDATTLPTLLLGGDPTDPDAAFAAWDKALALPSVRGLVVGRTLLYPNDDDVAGAVATAVSLVR</sequence>
<reference evidence="2 3" key="1">
    <citation type="journal article" date="2013" name="Genome Announc.">
        <title>Draft Genome Sequence of Rhodococcus ruber Strain BKS 20-38.</title>
        <authorList>
            <person name="Bala M."/>
            <person name="Kumar S."/>
            <person name="Raghava G.P."/>
            <person name="Mayilraj S."/>
        </authorList>
    </citation>
    <scope>NUCLEOTIDE SEQUENCE [LARGE SCALE GENOMIC DNA]</scope>
    <source>
        <strain evidence="2 3">BKS 20-38</strain>
    </source>
</reference>
<protein>
    <recommendedName>
        <fullName evidence="1">Cgl0159-like domain-containing protein</fullName>
    </recommendedName>
</protein>
<dbReference type="InterPro" id="IPR054574">
    <property type="entry name" value="Cgl0159_dom"/>
</dbReference>
<name>M2ZIY4_9NOCA</name>
<organism evidence="2 3">
    <name type="scientific">Rhodococcus ruber BKS 20-38</name>
    <dbReference type="NCBI Taxonomy" id="1278076"/>
    <lineage>
        <taxon>Bacteria</taxon>
        <taxon>Bacillati</taxon>
        <taxon>Actinomycetota</taxon>
        <taxon>Actinomycetes</taxon>
        <taxon>Mycobacteriales</taxon>
        <taxon>Nocardiaceae</taxon>
        <taxon>Rhodococcus</taxon>
    </lineage>
</organism>
<dbReference type="AlphaFoldDB" id="M2ZIY4"/>
<keyword evidence="3" id="KW-1185">Reference proteome</keyword>
<dbReference type="SUPFAM" id="SSF51569">
    <property type="entry name" value="Aldolase"/>
    <property type="match status" value="1"/>
</dbReference>
<dbReference type="InterPro" id="IPR013785">
    <property type="entry name" value="Aldolase_TIM"/>
</dbReference>
<accession>M2ZIY4</accession>
<dbReference type="Pfam" id="PF22649">
    <property type="entry name" value="Cgl0159"/>
    <property type="match status" value="1"/>
</dbReference>
<evidence type="ECO:0000313" key="3">
    <source>
        <dbReference type="Proteomes" id="UP000011731"/>
    </source>
</evidence>
<dbReference type="Proteomes" id="UP000011731">
    <property type="component" value="Unassembled WGS sequence"/>
</dbReference>
<dbReference type="EMBL" id="AOEX01000012">
    <property type="protein sequence ID" value="EME67257.1"/>
    <property type="molecule type" value="Genomic_DNA"/>
</dbReference>